<dbReference type="SUPFAM" id="SSF51905">
    <property type="entry name" value="FAD/NAD(P)-binding domain"/>
    <property type="match status" value="1"/>
</dbReference>
<dbReference type="PANTHER" id="PTHR21178:SF8">
    <property type="entry name" value="CILIA- AND FLAGELLA-ASSOCIATED PROTEIN 61"/>
    <property type="match status" value="1"/>
</dbReference>
<dbReference type="EMBL" id="CAJOBZ010000018">
    <property type="protein sequence ID" value="CAF4856179.1"/>
    <property type="molecule type" value="Genomic_DNA"/>
</dbReference>
<feature type="domain" description="CFAP61 dimerisation" evidence="3">
    <location>
        <begin position="1132"/>
        <end position="1248"/>
    </location>
</feature>
<dbReference type="InterPro" id="IPR032151">
    <property type="entry name" value="CFAP61_N"/>
</dbReference>
<evidence type="ECO:0008006" key="6">
    <source>
        <dbReference type="Google" id="ProtNLM"/>
    </source>
</evidence>
<organism evidence="4 5">
    <name type="scientific">Pieris macdunnoughi</name>
    <dbReference type="NCBI Taxonomy" id="345717"/>
    <lineage>
        <taxon>Eukaryota</taxon>
        <taxon>Metazoa</taxon>
        <taxon>Ecdysozoa</taxon>
        <taxon>Arthropoda</taxon>
        <taxon>Hexapoda</taxon>
        <taxon>Insecta</taxon>
        <taxon>Pterygota</taxon>
        <taxon>Neoptera</taxon>
        <taxon>Endopterygota</taxon>
        <taxon>Lepidoptera</taxon>
        <taxon>Glossata</taxon>
        <taxon>Ditrysia</taxon>
        <taxon>Papilionoidea</taxon>
        <taxon>Pieridae</taxon>
        <taxon>Pierinae</taxon>
        <taxon>Pieris</taxon>
    </lineage>
</organism>
<evidence type="ECO:0000313" key="5">
    <source>
        <dbReference type="Proteomes" id="UP000663880"/>
    </source>
</evidence>
<name>A0A821SDQ1_9NEOP</name>
<feature type="region of interest" description="Disordered" evidence="1">
    <location>
        <begin position="290"/>
        <end position="311"/>
    </location>
</feature>
<dbReference type="PANTHER" id="PTHR21178">
    <property type="entry name" value="CILIA- AND FLAGELLA-ASSOCIATED PROTEIN 61"/>
    <property type="match status" value="1"/>
</dbReference>
<proteinExistence type="predicted"/>
<feature type="domain" description="Cilia- and flagella-associated protein 61 N-terminal" evidence="2">
    <location>
        <begin position="14"/>
        <end position="275"/>
    </location>
</feature>
<evidence type="ECO:0000313" key="4">
    <source>
        <dbReference type="EMBL" id="CAF4856179.1"/>
    </source>
</evidence>
<sequence>MVSRIFRALPLGSVRLAGPDDVPAILTLVNESMSLNFRISGPADLNYLLKNCVLTICQLDINGTIVGALALKDHPLVPSVNPAAWEDFVWSKYKYVELNSRNTIFLHLLCWNPVYARELVDNMLKSVFMHDPYLQYIAMMRTIIEHPLLVPGQSRSEASFRRVQALERGVPGDQLPTLLVAERGDVSPRLKIRRAVEADNDDIVPIIEQHSVRLRQMYGDFYVSELISRHPESERALLVCEHKEVAVGVMCLNTEINFEELEESFDLSPFAGLRRLERIIKPRDKTVDGSSVSLLESKDDPQKESSFTSAMSRETKSRVTWVYGDDEFSKFKEQEVKAPRPSQPGVFSQLDVLNLFLEEPEEMEFDIVNIDPELMKVPKYFYENSQDEKTKVRRRESFYDNKYLDKDVGKRTSEFPMISPAKPPQPTRFVGPPNAFLLELFAMRHDYDERYGFDMLEVAFELFPDRDYCIVCLPTNHTCFPLLEHFTLVTPFNYRMRFINETLYVVHINSVRGDVRVRPAELYDAISMKDILENSPRKTEILDLFHDSFDIPSLSSFCLLSQNQPIGLVILGPLEDTTIIRAQYDLDPEPFKYGTDAAVLVGIMAPIMEPHGRWYLRDLIRYTRYTTLFYACRLFAKGEASPNRHLMSLSSHMKPVLPRQFFPNVRGNKDLEVIFKPMATPFALWTLERPLTSMPKVYVNNSIVVVGASRTGLSFIEALVMGSSAQYLTFTNITLVSEHGLPTVPDCLKAAEICVPRDGRYTDRYIKSMPFYYYVDVLSGLMVKIDRKKKCIHLKDGGMKFYDELVLVCGQQFQHPDYLKESPDKDTAKETGPVKFCDRLLMDDVKYQPDRVPPPPELPENVMLINSLDQANCCLKKLLKLIKETKHQDNGLSEDNKIVVYGDCVESYTCIAALLELGISAKTIAFVEPFPPDDSRKMRVNCFNNETIDGRVQLSLKKLNIQVYRKTYLYGWMQKGERVETIRLISPLTALHVPCFALFYYGLKAIDVYAFKAINECGLVYDGGLVVGPNFDTNDPHVFAAGPCVRYSRKLYANNRLHKYYTSEDVGEAMARLFLRKLDPFMTGVHEVESPTSETASRFSSVLLPCKDSHASVASALRLSMSAIRGRWQPVPKFDAPLTQTATLPGPLYYLKLRKPGPEVPMAVQMTLPHQGHTLITDKNENYFRLQINALHTIESITCLSKKRFASENFIMLYGRHESYFNNLLSRFELNLIEDFYDFFTKPWMSALYQEAFQGLMMEIEDHGIKTVHDVLKTKYNEYLEVNPDLSTCIVTGTGDRLKECGQNAWLRHEADVFWRSIDGEHIVGSHLATYLRRNNVTNPQYAMPQAEFI</sequence>
<evidence type="ECO:0000259" key="2">
    <source>
        <dbReference type="Pfam" id="PF16092"/>
    </source>
</evidence>
<dbReference type="Pfam" id="PF23150">
    <property type="entry name" value="CFAP61_dimer"/>
    <property type="match status" value="1"/>
</dbReference>
<dbReference type="Proteomes" id="UP000663880">
    <property type="component" value="Unassembled WGS sequence"/>
</dbReference>
<reference evidence="4" key="1">
    <citation type="submission" date="2021-02" db="EMBL/GenBank/DDBJ databases">
        <authorList>
            <person name="Steward A R."/>
        </authorList>
    </citation>
    <scope>NUCLEOTIDE SEQUENCE</scope>
</reference>
<dbReference type="InterPro" id="IPR036188">
    <property type="entry name" value="FAD/NAD-bd_sf"/>
</dbReference>
<dbReference type="OrthoDB" id="382863at2759"/>
<dbReference type="InterPro" id="IPR056299">
    <property type="entry name" value="CFAP61_dimer"/>
</dbReference>
<comment type="caution">
    <text evidence="4">The sequence shown here is derived from an EMBL/GenBank/DDBJ whole genome shotgun (WGS) entry which is preliminary data.</text>
</comment>
<protein>
    <recommendedName>
        <fullName evidence="6">Cilia- and flagella-associated protein 61 N-terminal domain-containing protein</fullName>
    </recommendedName>
</protein>
<evidence type="ECO:0000259" key="3">
    <source>
        <dbReference type="Pfam" id="PF23150"/>
    </source>
</evidence>
<evidence type="ECO:0000256" key="1">
    <source>
        <dbReference type="SAM" id="MobiDB-lite"/>
    </source>
</evidence>
<dbReference type="InterPro" id="IPR038884">
    <property type="entry name" value="CFAP61"/>
</dbReference>
<gene>
    <name evidence="4" type="ORF">PMACD_LOCUS7498</name>
</gene>
<accession>A0A821SDQ1</accession>
<keyword evidence="5" id="KW-1185">Reference proteome</keyword>
<dbReference type="Pfam" id="PF16092">
    <property type="entry name" value="CFAP61_N"/>
    <property type="match status" value="1"/>
</dbReference>